<proteinExistence type="predicted"/>
<evidence type="ECO:0000256" key="1">
    <source>
        <dbReference type="ARBA" id="ARBA00004651"/>
    </source>
</evidence>
<name>I3VT42_THESW</name>
<dbReference type="Gene3D" id="1.20.1250.20">
    <property type="entry name" value="MFS general substrate transporter like domains"/>
    <property type="match status" value="1"/>
</dbReference>
<feature type="transmembrane region" description="Helical" evidence="7">
    <location>
        <begin position="406"/>
        <end position="424"/>
    </location>
</feature>
<organism evidence="9 10">
    <name type="scientific">Thermoanaerobacterium saccharolyticum (strain DSM 8691 / JW/SL-YS485)</name>
    <dbReference type="NCBI Taxonomy" id="1094508"/>
    <lineage>
        <taxon>Bacteria</taxon>
        <taxon>Bacillati</taxon>
        <taxon>Bacillota</taxon>
        <taxon>Clostridia</taxon>
        <taxon>Thermoanaerobacterales</taxon>
        <taxon>Thermoanaerobacteraceae</taxon>
        <taxon>Thermoanaerobacterium</taxon>
    </lineage>
</organism>
<evidence type="ECO:0000259" key="8">
    <source>
        <dbReference type="PROSITE" id="PS50850"/>
    </source>
</evidence>
<protein>
    <submittedName>
        <fullName evidence="9">Major facilitator superfamily MFS_1</fullName>
    </submittedName>
</protein>
<dbReference type="GO" id="GO:0005886">
    <property type="term" value="C:plasma membrane"/>
    <property type="evidence" value="ECO:0007669"/>
    <property type="project" value="UniProtKB-SubCell"/>
</dbReference>
<keyword evidence="5 7" id="KW-1133">Transmembrane helix</keyword>
<dbReference type="SUPFAM" id="SSF103473">
    <property type="entry name" value="MFS general substrate transporter"/>
    <property type="match status" value="1"/>
</dbReference>
<evidence type="ECO:0000256" key="3">
    <source>
        <dbReference type="ARBA" id="ARBA00022475"/>
    </source>
</evidence>
<evidence type="ECO:0000256" key="7">
    <source>
        <dbReference type="SAM" id="Phobius"/>
    </source>
</evidence>
<keyword evidence="10" id="KW-1185">Reference proteome</keyword>
<keyword evidence="2" id="KW-0813">Transport</keyword>
<feature type="transmembrane region" description="Helical" evidence="7">
    <location>
        <begin position="100"/>
        <end position="119"/>
    </location>
</feature>
<keyword evidence="3" id="KW-1003">Cell membrane</keyword>
<dbReference type="InterPro" id="IPR036259">
    <property type="entry name" value="MFS_trans_sf"/>
</dbReference>
<dbReference type="PROSITE" id="PS50850">
    <property type="entry name" value="MFS"/>
    <property type="match status" value="1"/>
</dbReference>
<dbReference type="eggNOG" id="COG0477">
    <property type="taxonomic scope" value="Bacteria"/>
</dbReference>
<accession>I3VT42</accession>
<keyword evidence="6 7" id="KW-0472">Membrane</keyword>
<dbReference type="PANTHER" id="PTHR43266">
    <property type="entry name" value="MACROLIDE-EFFLUX PROTEIN"/>
    <property type="match status" value="1"/>
</dbReference>
<feature type="transmembrane region" description="Helical" evidence="7">
    <location>
        <begin position="315"/>
        <end position="334"/>
    </location>
</feature>
<feature type="domain" description="Major facilitator superfamily (MFS) profile" evidence="8">
    <location>
        <begin position="34"/>
        <end position="431"/>
    </location>
</feature>
<dbReference type="KEGG" id="tsh:Tsac_0663"/>
<feature type="transmembrane region" description="Helical" evidence="7">
    <location>
        <begin position="254"/>
        <end position="276"/>
    </location>
</feature>
<dbReference type="CDD" id="cd06173">
    <property type="entry name" value="MFS_MefA_like"/>
    <property type="match status" value="1"/>
</dbReference>
<dbReference type="GO" id="GO:0022857">
    <property type="term" value="F:transmembrane transporter activity"/>
    <property type="evidence" value="ECO:0007669"/>
    <property type="project" value="InterPro"/>
</dbReference>
<feature type="transmembrane region" description="Helical" evidence="7">
    <location>
        <begin position="288"/>
        <end position="308"/>
    </location>
</feature>
<feature type="transmembrane region" description="Helical" evidence="7">
    <location>
        <begin position="35"/>
        <end position="56"/>
    </location>
</feature>
<evidence type="ECO:0000256" key="6">
    <source>
        <dbReference type="ARBA" id="ARBA00023136"/>
    </source>
</evidence>
<feature type="transmembrane region" description="Helical" evidence="7">
    <location>
        <begin position="340"/>
        <end position="358"/>
    </location>
</feature>
<gene>
    <name evidence="9" type="ordered locus">Tsac_0663</name>
</gene>
<dbReference type="InterPro" id="IPR011701">
    <property type="entry name" value="MFS"/>
</dbReference>
<comment type="subcellular location">
    <subcellularLocation>
        <location evidence="1">Cell membrane</location>
        <topology evidence="1">Multi-pass membrane protein</topology>
    </subcellularLocation>
</comment>
<evidence type="ECO:0000313" key="9">
    <source>
        <dbReference type="EMBL" id="AFK85687.1"/>
    </source>
</evidence>
<dbReference type="STRING" id="1094508.Tsac_0663"/>
<evidence type="ECO:0000256" key="5">
    <source>
        <dbReference type="ARBA" id="ARBA00022989"/>
    </source>
</evidence>
<dbReference type="InterPro" id="IPR020846">
    <property type="entry name" value="MFS_dom"/>
</dbReference>
<feature type="transmembrane region" description="Helical" evidence="7">
    <location>
        <begin position="378"/>
        <end position="400"/>
    </location>
</feature>
<feature type="transmembrane region" description="Helical" evidence="7">
    <location>
        <begin position="125"/>
        <end position="143"/>
    </location>
</feature>
<dbReference type="AlphaFoldDB" id="I3VT42"/>
<keyword evidence="4 7" id="KW-0812">Transmembrane</keyword>
<feature type="transmembrane region" description="Helical" evidence="7">
    <location>
        <begin position="192"/>
        <end position="211"/>
    </location>
</feature>
<dbReference type="PATRIC" id="fig|1094508.3.peg.671"/>
<dbReference type="Proteomes" id="UP000006178">
    <property type="component" value="Chromosome"/>
</dbReference>
<dbReference type="BioCyc" id="TSAC1094508:GLMA-674-MONOMER"/>
<dbReference type="EMBL" id="CP003184">
    <property type="protein sequence ID" value="AFK85687.1"/>
    <property type="molecule type" value="Genomic_DNA"/>
</dbReference>
<sequence length="434" mass="47585">MQFSHINKLKIVERSDDMINDFAKRNKIFLSNSNFMLYIIGYVISGIGTRLTTIAISSKILYLTNSGLSLSATLMLEGIPSFLLDLFAGNVVDKVRKKNMNILMILYILFAFTSFGLIFANDMSLIYIISFINGILTSFEYPARSSIVPLLVDKDHLLEANSIRSSLSSINMIVGYSVGGIIVSIFGNDISFLIDSLTFIIIAILIAFIRIDEKAQEDKSENIFDDVSKTISNIVSEIKQGIGFIKGSMVIRQVINLNLLSTLIISMQTPLVYIFVKNYLGGEKLLAARSGMLFSLAGVGGLIGGILINSIGKKFNNISIMTTVLLFDGITLITFSNSKIFLLSSILFTFLGVIFVVFETLTDTIIQENTNDDNRGKVYGFLGSLVDPLSIISLGIGGALTNVFTAKAIFILCGISEITVSLIYKVCNKVKSIN</sequence>
<evidence type="ECO:0000313" key="10">
    <source>
        <dbReference type="Proteomes" id="UP000006178"/>
    </source>
</evidence>
<feature type="transmembrane region" description="Helical" evidence="7">
    <location>
        <begin position="163"/>
        <end position="186"/>
    </location>
</feature>
<feature type="transmembrane region" description="Helical" evidence="7">
    <location>
        <begin position="68"/>
        <end position="88"/>
    </location>
</feature>
<evidence type="ECO:0000256" key="4">
    <source>
        <dbReference type="ARBA" id="ARBA00022692"/>
    </source>
</evidence>
<dbReference type="Pfam" id="PF07690">
    <property type="entry name" value="MFS_1"/>
    <property type="match status" value="1"/>
</dbReference>
<evidence type="ECO:0000256" key="2">
    <source>
        <dbReference type="ARBA" id="ARBA00022448"/>
    </source>
</evidence>
<dbReference type="PANTHER" id="PTHR43266:SF2">
    <property type="entry name" value="MAJOR FACILITATOR SUPERFAMILY (MFS) PROFILE DOMAIN-CONTAINING PROTEIN"/>
    <property type="match status" value="1"/>
</dbReference>
<reference evidence="9 10" key="1">
    <citation type="journal article" date="2014" name="Appl. Environ. Microbiol.">
        <title>Profile of Secreted Hydrolases, Associated Proteins, and SlpA in Thermoanaerobacterium saccharolyticum during the Degradation of Hemicellulose.</title>
        <authorList>
            <person name="Currie D.H."/>
            <person name="Guss A.M."/>
            <person name="Herring C.D."/>
            <person name="Giannone R.J."/>
            <person name="Johnson C.M."/>
            <person name="Lankford P.K."/>
            <person name="Brown S.D."/>
            <person name="Hettich R.L."/>
            <person name="Lynd L.R."/>
        </authorList>
    </citation>
    <scope>NUCLEOTIDE SEQUENCE [LARGE SCALE GENOMIC DNA]</scope>
    <source>
        <strain evidence="10">DSM 8691 / JW/SL-YS485</strain>
    </source>
</reference>